<sequence length="52" mass="5464">MVIVMAPDATPDNIDSLVELVTSSGGEAYVTRGVSRTIIGLVGDVERFQNLG</sequence>
<organism evidence="2 3">
    <name type="scientific">Nocardiopsis tropica</name>
    <dbReference type="NCBI Taxonomy" id="109330"/>
    <lineage>
        <taxon>Bacteria</taxon>
        <taxon>Bacillati</taxon>
        <taxon>Actinomycetota</taxon>
        <taxon>Actinomycetes</taxon>
        <taxon>Streptosporangiales</taxon>
        <taxon>Nocardiopsidaceae</taxon>
        <taxon>Nocardiopsis</taxon>
    </lineage>
</organism>
<proteinExistence type="predicted"/>
<evidence type="ECO:0000259" key="1">
    <source>
        <dbReference type="Pfam" id="PF18152"/>
    </source>
</evidence>
<keyword evidence="2" id="KW-0808">Transferase</keyword>
<gene>
    <name evidence="2" type="ORF">Q8A49_35260</name>
</gene>
<feature type="domain" description="DAHP synthase ferredoxin-like" evidence="1">
    <location>
        <begin position="1"/>
        <end position="48"/>
    </location>
</feature>
<feature type="non-terminal residue" evidence="2">
    <location>
        <position position="52"/>
    </location>
</feature>
<dbReference type="InterPro" id="IPR041071">
    <property type="entry name" value="DAHP_snth_FXD"/>
</dbReference>
<dbReference type="EMBL" id="JAUUCC010000223">
    <property type="protein sequence ID" value="MEE2055773.1"/>
    <property type="molecule type" value="Genomic_DNA"/>
</dbReference>
<dbReference type="Proteomes" id="UP001348641">
    <property type="component" value="Unassembled WGS sequence"/>
</dbReference>
<name>A0ABU7L2Q3_9ACTN</name>
<comment type="caution">
    <text evidence="2">The sequence shown here is derived from an EMBL/GenBank/DDBJ whole genome shotgun (WGS) entry which is preliminary data.</text>
</comment>
<dbReference type="Pfam" id="PF18152">
    <property type="entry name" value="DAHP_snth_FXD"/>
    <property type="match status" value="1"/>
</dbReference>
<dbReference type="GO" id="GO:0003849">
    <property type="term" value="F:3-deoxy-7-phosphoheptulonate synthase activity"/>
    <property type="evidence" value="ECO:0007669"/>
    <property type="project" value="UniProtKB-EC"/>
</dbReference>
<accession>A0ABU7L2Q3</accession>
<protein>
    <submittedName>
        <fullName evidence="2">3-deoxy-7-phosphoheptulonate synthase</fullName>
        <ecNumber evidence="2">2.5.1.54</ecNumber>
    </submittedName>
</protein>
<dbReference type="Gene3D" id="3.30.70.1140">
    <property type="entry name" value="Phospho-2-dehydro-3-deoxyheptonate aldolase, domain 1"/>
    <property type="match status" value="1"/>
</dbReference>
<dbReference type="EC" id="2.5.1.54" evidence="2"/>
<evidence type="ECO:0000313" key="3">
    <source>
        <dbReference type="Proteomes" id="UP001348641"/>
    </source>
</evidence>
<reference evidence="2 3" key="1">
    <citation type="submission" date="2023-07" db="EMBL/GenBank/DDBJ databases">
        <authorList>
            <person name="Girao M."/>
            <person name="Carvalho M.F."/>
        </authorList>
    </citation>
    <scope>NUCLEOTIDE SEQUENCE [LARGE SCALE GENOMIC DNA]</scope>
    <source>
        <strain evidence="2 3">66/93</strain>
    </source>
</reference>
<evidence type="ECO:0000313" key="2">
    <source>
        <dbReference type="EMBL" id="MEE2055773.1"/>
    </source>
</evidence>